<organism evidence="2 3">
    <name type="scientific">Lasiosphaeria hispida</name>
    <dbReference type="NCBI Taxonomy" id="260671"/>
    <lineage>
        <taxon>Eukaryota</taxon>
        <taxon>Fungi</taxon>
        <taxon>Dikarya</taxon>
        <taxon>Ascomycota</taxon>
        <taxon>Pezizomycotina</taxon>
        <taxon>Sordariomycetes</taxon>
        <taxon>Sordariomycetidae</taxon>
        <taxon>Sordariales</taxon>
        <taxon>Lasiosphaeriaceae</taxon>
        <taxon>Lasiosphaeria</taxon>
    </lineage>
</organism>
<accession>A0AAJ0HT99</accession>
<name>A0AAJ0HT99_9PEZI</name>
<feature type="compositionally biased region" description="Low complexity" evidence="1">
    <location>
        <begin position="89"/>
        <end position="110"/>
    </location>
</feature>
<evidence type="ECO:0000313" key="2">
    <source>
        <dbReference type="EMBL" id="KAK3362278.1"/>
    </source>
</evidence>
<sequence length="599" mass="64741">MAVGLDGFEKRFDKLEKFFSKKKRASGRGSVTSHGGPISPSALTAKLAPDTQTFPEPSFIRPTSTRMLARDEVHLTSKPSQRAHSLPEAPSTPRSASLTSASLSSAEAKSTPASSVFDPAPVLGPPPVLDLSPRIPKRSSSLARARRPASLASLAELLEFSFINTAGQNGGNLKLRRSHSRSGSVSPRAQPNRKRQSDPFQEREPAFQQYHLDTPPPSAQQEKSFASMQVAHGKELPALPPQNEATPQPSPRLIPVPEPNFEQFEMETAFQLRRVKSLDIPSIASEETVAMLRKSASLSALELMKSPLKASSKTIPILKEPSFSDFMSLSDDDIAGDNDQPPVTGLATAPTSPSCALPPDPPILVTSPQISSGTRLLTLSPPLATRPATAAAFEAARIAQRYGFDLVYVVNLWPSHLGCSQSQAVINSSSFVPPALHGSNIAGQLPLLSHNSRVRMTGRLLAAYGLPSIMSPFRISTPVHQKVLRSGNWLEYRCETATIEEFSRGYSCSFYTGYIPDGRDQPVELGGSEAKMKKRKCKAPNRGVVFAAYRLPRPDGSDNGSDTKELEALRRDAETLVDMLININGHSGCAARLRRGDVS</sequence>
<reference evidence="2" key="2">
    <citation type="submission" date="2023-06" db="EMBL/GenBank/DDBJ databases">
        <authorList>
            <consortium name="Lawrence Berkeley National Laboratory"/>
            <person name="Haridas S."/>
            <person name="Hensen N."/>
            <person name="Bonometti L."/>
            <person name="Westerberg I."/>
            <person name="Brannstrom I.O."/>
            <person name="Guillou S."/>
            <person name="Cros-Aarteil S."/>
            <person name="Calhoun S."/>
            <person name="Kuo A."/>
            <person name="Mondo S."/>
            <person name="Pangilinan J."/>
            <person name="Riley R."/>
            <person name="Labutti K."/>
            <person name="Andreopoulos B."/>
            <person name="Lipzen A."/>
            <person name="Chen C."/>
            <person name="Yanf M."/>
            <person name="Daum C."/>
            <person name="Ng V."/>
            <person name="Clum A."/>
            <person name="Steindorff A."/>
            <person name="Ohm R."/>
            <person name="Martin F."/>
            <person name="Silar P."/>
            <person name="Natvig D."/>
            <person name="Lalanne C."/>
            <person name="Gautier V."/>
            <person name="Ament-Velasquez S.L."/>
            <person name="Kruys A."/>
            <person name="Hutchinson M.I."/>
            <person name="Powell A.J."/>
            <person name="Barry K."/>
            <person name="Miller A.N."/>
            <person name="Grigoriev I.V."/>
            <person name="Debuchy R."/>
            <person name="Gladieux P."/>
            <person name="Thoren M.H."/>
            <person name="Johannesson H."/>
        </authorList>
    </citation>
    <scope>NUCLEOTIDE SEQUENCE</scope>
    <source>
        <strain evidence="2">CBS 955.72</strain>
    </source>
</reference>
<reference evidence="2" key="1">
    <citation type="journal article" date="2023" name="Mol. Phylogenet. Evol.">
        <title>Genome-scale phylogeny and comparative genomics of the fungal order Sordariales.</title>
        <authorList>
            <person name="Hensen N."/>
            <person name="Bonometti L."/>
            <person name="Westerberg I."/>
            <person name="Brannstrom I.O."/>
            <person name="Guillou S."/>
            <person name="Cros-Aarteil S."/>
            <person name="Calhoun S."/>
            <person name="Haridas S."/>
            <person name="Kuo A."/>
            <person name="Mondo S."/>
            <person name="Pangilinan J."/>
            <person name="Riley R."/>
            <person name="LaButti K."/>
            <person name="Andreopoulos B."/>
            <person name="Lipzen A."/>
            <person name="Chen C."/>
            <person name="Yan M."/>
            <person name="Daum C."/>
            <person name="Ng V."/>
            <person name="Clum A."/>
            <person name="Steindorff A."/>
            <person name="Ohm R.A."/>
            <person name="Martin F."/>
            <person name="Silar P."/>
            <person name="Natvig D.O."/>
            <person name="Lalanne C."/>
            <person name="Gautier V."/>
            <person name="Ament-Velasquez S.L."/>
            <person name="Kruys A."/>
            <person name="Hutchinson M.I."/>
            <person name="Powell A.J."/>
            <person name="Barry K."/>
            <person name="Miller A.N."/>
            <person name="Grigoriev I.V."/>
            <person name="Debuchy R."/>
            <person name="Gladieux P."/>
            <person name="Hiltunen Thoren M."/>
            <person name="Johannesson H."/>
        </authorList>
    </citation>
    <scope>NUCLEOTIDE SEQUENCE</scope>
    <source>
        <strain evidence="2">CBS 955.72</strain>
    </source>
</reference>
<dbReference type="EMBL" id="JAUIQD010000001">
    <property type="protein sequence ID" value="KAK3362278.1"/>
    <property type="molecule type" value="Genomic_DNA"/>
</dbReference>
<keyword evidence="3" id="KW-1185">Reference proteome</keyword>
<dbReference type="Proteomes" id="UP001275084">
    <property type="component" value="Unassembled WGS sequence"/>
</dbReference>
<gene>
    <name evidence="2" type="ORF">B0T25DRAFT_2411</name>
</gene>
<evidence type="ECO:0000256" key="1">
    <source>
        <dbReference type="SAM" id="MobiDB-lite"/>
    </source>
</evidence>
<comment type="caution">
    <text evidence="2">The sequence shown here is derived from an EMBL/GenBank/DDBJ whole genome shotgun (WGS) entry which is preliminary data.</text>
</comment>
<feature type="region of interest" description="Disordered" evidence="1">
    <location>
        <begin position="210"/>
        <end position="229"/>
    </location>
</feature>
<evidence type="ECO:0000313" key="3">
    <source>
        <dbReference type="Proteomes" id="UP001275084"/>
    </source>
</evidence>
<feature type="region of interest" description="Disordered" evidence="1">
    <location>
        <begin position="19"/>
        <end position="146"/>
    </location>
</feature>
<protein>
    <submittedName>
        <fullName evidence="2">Uncharacterized protein</fullName>
    </submittedName>
</protein>
<proteinExistence type="predicted"/>
<dbReference type="AlphaFoldDB" id="A0AAJ0HT99"/>
<feature type="compositionally biased region" description="Polar residues" evidence="1">
    <location>
        <begin position="50"/>
        <end position="66"/>
    </location>
</feature>
<feature type="region of interest" description="Disordered" evidence="1">
    <location>
        <begin position="166"/>
        <end position="201"/>
    </location>
</feature>
<feature type="region of interest" description="Disordered" evidence="1">
    <location>
        <begin position="330"/>
        <end position="353"/>
    </location>
</feature>